<dbReference type="GeneID" id="116292145"/>
<dbReference type="OrthoDB" id="6612291at2759"/>
<evidence type="ECO:0000256" key="7">
    <source>
        <dbReference type="RuleBase" id="RU003346"/>
    </source>
</evidence>
<organism evidence="10 11">
    <name type="scientific">Actinia tenebrosa</name>
    <name type="common">Australian red waratah sea anemone</name>
    <dbReference type="NCBI Taxonomy" id="6105"/>
    <lineage>
        <taxon>Eukaryota</taxon>
        <taxon>Metazoa</taxon>
        <taxon>Cnidaria</taxon>
        <taxon>Anthozoa</taxon>
        <taxon>Hexacorallia</taxon>
        <taxon>Actiniaria</taxon>
        <taxon>Actiniidae</taxon>
        <taxon>Actinia</taxon>
    </lineage>
</organism>
<keyword evidence="2" id="KW-1003">Cell membrane</keyword>
<dbReference type="PRINTS" id="PR00171">
    <property type="entry name" value="SUGRTRNSPORT"/>
</dbReference>
<dbReference type="PROSITE" id="PS50850">
    <property type="entry name" value="MFS"/>
    <property type="match status" value="1"/>
</dbReference>
<protein>
    <submittedName>
        <fullName evidence="11">Solute carrier family 2, facilitated glucose transporter member 8-like</fullName>
    </submittedName>
</protein>
<dbReference type="InterPro" id="IPR036259">
    <property type="entry name" value="MFS_trans_sf"/>
</dbReference>
<sequence length="487" mass="53561">MTKQKRYDVNSLESENEEKTGKERKWSVIMATFVAALGPLTFGYCMGYSSAATTQLEINEDNINSTQLHLTVSEISWFGSLLNIGAMIGGPLQGFLIDLLGRKIALILTSIPFCSGYLLIGFGSNASMLNSGRFMSGLGVGMASLNVPVYISETASSGSRGALGSVNQLGITSGILISYIVGFAMNWRWSALVGAFPPTILVVLMAFMPETARWLMAKKKEEKARKNLKWLRGPNVDVEVELDEIRLTLASEKGKFSLKEFAQPGLLRPFIISMTLHFFQQFSGINAVMFYCATIFQKAGFDKQSTLVPIIIGAVQVLSSAVSLSLVDRGGRRFLLITAGISMTISCTFTGIYFQIIKDSPDSADALSWIAVTSLSIYIVAFGYGWGPCTWLIMSEIFPVRARGTASGIATFFNWFCSFILTKTFSDLLLTLTPAGTFWMFAVILLLSVLFVYFFVPETKGKTLEEIQREFEAKGKKGKGMYRETNV</sequence>
<feature type="transmembrane region" description="Helical" evidence="8">
    <location>
        <begin position="438"/>
        <end position="456"/>
    </location>
</feature>
<name>A0A6P8HFS0_ACTTE</name>
<accession>A0A6P8HFS0</accession>
<evidence type="ECO:0000313" key="11">
    <source>
        <dbReference type="RefSeq" id="XP_031555264.1"/>
    </source>
</evidence>
<dbReference type="Proteomes" id="UP000515163">
    <property type="component" value="Unplaced"/>
</dbReference>
<keyword evidence="3 8" id="KW-0812">Transmembrane</keyword>
<gene>
    <name evidence="11" type="primary">LOC116292145</name>
</gene>
<evidence type="ECO:0000256" key="2">
    <source>
        <dbReference type="ARBA" id="ARBA00022475"/>
    </source>
</evidence>
<dbReference type="InterPro" id="IPR005829">
    <property type="entry name" value="Sugar_transporter_CS"/>
</dbReference>
<keyword evidence="10" id="KW-1185">Reference proteome</keyword>
<comment type="subcellular location">
    <subcellularLocation>
        <location evidence="1">Cell membrane</location>
        <topology evidence="1">Multi-pass membrane protein</topology>
    </subcellularLocation>
</comment>
<feature type="transmembrane region" description="Helical" evidence="8">
    <location>
        <begin position="278"/>
        <end position="296"/>
    </location>
</feature>
<dbReference type="CDD" id="cd17358">
    <property type="entry name" value="MFS_GLUT6_8_Class3_like"/>
    <property type="match status" value="1"/>
</dbReference>
<proteinExistence type="inferred from homology"/>
<dbReference type="InParanoid" id="A0A6P8HFS0"/>
<dbReference type="InterPro" id="IPR005828">
    <property type="entry name" value="MFS_sugar_transport-like"/>
</dbReference>
<evidence type="ECO:0000256" key="6">
    <source>
        <dbReference type="ARBA" id="ARBA00023180"/>
    </source>
</evidence>
<evidence type="ECO:0000256" key="3">
    <source>
        <dbReference type="ARBA" id="ARBA00022692"/>
    </source>
</evidence>
<feature type="transmembrane region" description="Helical" evidence="8">
    <location>
        <begin position="134"/>
        <end position="151"/>
    </location>
</feature>
<dbReference type="PANTHER" id="PTHR48021">
    <property type="match status" value="1"/>
</dbReference>
<dbReference type="GO" id="GO:0005886">
    <property type="term" value="C:plasma membrane"/>
    <property type="evidence" value="ECO:0007669"/>
    <property type="project" value="UniProtKB-SubCell"/>
</dbReference>
<dbReference type="AlphaFoldDB" id="A0A6P8HFS0"/>
<dbReference type="GO" id="GO:0051119">
    <property type="term" value="F:sugar transmembrane transporter activity"/>
    <property type="evidence" value="ECO:0007669"/>
    <property type="project" value="InterPro"/>
</dbReference>
<evidence type="ECO:0000256" key="1">
    <source>
        <dbReference type="ARBA" id="ARBA00004651"/>
    </source>
</evidence>
<feature type="transmembrane region" description="Helical" evidence="8">
    <location>
        <begin position="406"/>
        <end position="426"/>
    </location>
</feature>
<dbReference type="PROSITE" id="PS00217">
    <property type="entry name" value="SUGAR_TRANSPORT_2"/>
    <property type="match status" value="1"/>
</dbReference>
<dbReference type="Gene3D" id="1.20.1250.20">
    <property type="entry name" value="MFS general substrate transporter like domains"/>
    <property type="match status" value="1"/>
</dbReference>
<evidence type="ECO:0000256" key="4">
    <source>
        <dbReference type="ARBA" id="ARBA00022989"/>
    </source>
</evidence>
<comment type="similarity">
    <text evidence="7">Belongs to the major facilitator superfamily. Sugar transporter (TC 2.A.1.1) family.</text>
</comment>
<feature type="transmembrane region" description="Helical" evidence="8">
    <location>
        <begin position="334"/>
        <end position="354"/>
    </location>
</feature>
<evidence type="ECO:0000313" key="10">
    <source>
        <dbReference type="Proteomes" id="UP000515163"/>
    </source>
</evidence>
<dbReference type="InterPro" id="IPR050549">
    <property type="entry name" value="MFS_Trehalose_Transporter"/>
</dbReference>
<dbReference type="SUPFAM" id="SSF103473">
    <property type="entry name" value="MFS general substrate transporter"/>
    <property type="match status" value="1"/>
</dbReference>
<dbReference type="InterPro" id="IPR044775">
    <property type="entry name" value="MFS_ERD6/Tret1-like"/>
</dbReference>
<keyword evidence="7" id="KW-0813">Transport</keyword>
<dbReference type="RefSeq" id="XP_031555264.1">
    <property type="nucleotide sequence ID" value="XM_031699404.1"/>
</dbReference>
<feature type="transmembrane region" description="Helical" evidence="8">
    <location>
        <begin position="163"/>
        <end position="181"/>
    </location>
</feature>
<keyword evidence="4 8" id="KW-1133">Transmembrane helix</keyword>
<feature type="transmembrane region" description="Helical" evidence="8">
    <location>
        <begin position="308"/>
        <end position="327"/>
    </location>
</feature>
<dbReference type="PANTHER" id="PTHR48021:SF1">
    <property type="entry name" value="GH07001P-RELATED"/>
    <property type="match status" value="1"/>
</dbReference>
<reference evidence="11" key="1">
    <citation type="submission" date="2025-08" db="UniProtKB">
        <authorList>
            <consortium name="RefSeq"/>
        </authorList>
    </citation>
    <scope>IDENTIFICATION</scope>
    <source>
        <tissue evidence="11">Tentacle</tissue>
    </source>
</reference>
<feature type="transmembrane region" description="Helical" evidence="8">
    <location>
        <begin position="75"/>
        <end position="97"/>
    </location>
</feature>
<feature type="transmembrane region" description="Helical" evidence="8">
    <location>
        <begin position="104"/>
        <end position="122"/>
    </location>
</feature>
<dbReference type="Pfam" id="PF00083">
    <property type="entry name" value="Sugar_tr"/>
    <property type="match status" value="1"/>
</dbReference>
<evidence type="ECO:0000259" key="9">
    <source>
        <dbReference type="PROSITE" id="PS50850"/>
    </source>
</evidence>
<dbReference type="NCBIfam" id="TIGR00879">
    <property type="entry name" value="SP"/>
    <property type="match status" value="1"/>
</dbReference>
<keyword evidence="5 8" id="KW-0472">Membrane</keyword>
<evidence type="ECO:0000256" key="5">
    <source>
        <dbReference type="ARBA" id="ARBA00023136"/>
    </source>
</evidence>
<evidence type="ECO:0000256" key="8">
    <source>
        <dbReference type="SAM" id="Phobius"/>
    </source>
</evidence>
<dbReference type="KEGG" id="aten:116292145"/>
<feature type="transmembrane region" description="Helical" evidence="8">
    <location>
        <begin position="187"/>
        <end position="208"/>
    </location>
</feature>
<feature type="transmembrane region" description="Helical" evidence="8">
    <location>
        <begin position="28"/>
        <end position="49"/>
    </location>
</feature>
<dbReference type="InterPro" id="IPR020846">
    <property type="entry name" value="MFS_dom"/>
</dbReference>
<dbReference type="FunFam" id="1.20.1250.20:FF:000055">
    <property type="entry name" value="Facilitated trehalose transporter Tret1-2 homolog"/>
    <property type="match status" value="1"/>
</dbReference>
<feature type="domain" description="Major facilitator superfamily (MFS) profile" evidence="9">
    <location>
        <begin position="31"/>
        <end position="460"/>
    </location>
</feature>
<dbReference type="FunCoup" id="A0A6P8HFS0">
    <property type="interactions" value="50"/>
</dbReference>
<keyword evidence="6" id="KW-0325">Glycoprotein</keyword>
<dbReference type="InterPro" id="IPR003663">
    <property type="entry name" value="Sugar/inositol_transpt"/>
</dbReference>
<feature type="transmembrane region" description="Helical" evidence="8">
    <location>
        <begin position="366"/>
        <end position="394"/>
    </location>
</feature>